<keyword evidence="2" id="KW-0378">Hydrolase</keyword>
<dbReference type="InterPro" id="IPR050471">
    <property type="entry name" value="AB_hydrolase"/>
</dbReference>
<dbReference type="Pfam" id="PF12697">
    <property type="entry name" value="Abhydrolase_6"/>
    <property type="match status" value="1"/>
</dbReference>
<organism evidence="2 3">
    <name type="scientific">Spirosoma soli</name>
    <dbReference type="NCBI Taxonomy" id="1770529"/>
    <lineage>
        <taxon>Bacteria</taxon>
        <taxon>Pseudomonadati</taxon>
        <taxon>Bacteroidota</taxon>
        <taxon>Cytophagia</taxon>
        <taxon>Cytophagales</taxon>
        <taxon>Cytophagaceae</taxon>
        <taxon>Spirosoma</taxon>
    </lineage>
</organism>
<keyword evidence="3" id="KW-1185">Reference proteome</keyword>
<dbReference type="PANTHER" id="PTHR43433">
    <property type="entry name" value="HYDROLASE, ALPHA/BETA FOLD FAMILY PROTEIN"/>
    <property type="match status" value="1"/>
</dbReference>
<dbReference type="InterPro" id="IPR000073">
    <property type="entry name" value="AB_hydrolase_1"/>
</dbReference>
<evidence type="ECO:0000313" key="2">
    <source>
        <dbReference type="EMBL" id="MFD2570706.1"/>
    </source>
</evidence>
<evidence type="ECO:0000259" key="1">
    <source>
        <dbReference type="Pfam" id="PF12697"/>
    </source>
</evidence>
<dbReference type="Proteomes" id="UP001597469">
    <property type="component" value="Unassembled WGS sequence"/>
</dbReference>
<evidence type="ECO:0000313" key="3">
    <source>
        <dbReference type="Proteomes" id="UP001597469"/>
    </source>
</evidence>
<comment type="caution">
    <text evidence="2">The sequence shown here is derived from an EMBL/GenBank/DDBJ whole genome shotgun (WGS) entry which is preliminary data.</text>
</comment>
<dbReference type="EMBL" id="JBHULN010000004">
    <property type="protein sequence ID" value="MFD2570706.1"/>
    <property type="molecule type" value="Genomic_DNA"/>
</dbReference>
<dbReference type="SUPFAM" id="SSF53474">
    <property type="entry name" value="alpha/beta-Hydrolases"/>
    <property type="match status" value="1"/>
</dbReference>
<dbReference type="InterPro" id="IPR029058">
    <property type="entry name" value="AB_hydrolase_fold"/>
</dbReference>
<dbReference type="PRINTS" id="PR00111">
    <property type="entry name" value="ABHYDROLASE"/>
</dbReference>
<accession>A0ABW5M2A0</accession>
<sequence>MPEPATLVLIHGHGVDASIWDGIYADLALETSVLTPDFARLTNHTTIEAYAEDLLARLQAAQLDKVLLVGHSMGGYMALAFAERCPDYVQGLCLFHSTAYADDEAKKEQRQQVIQKLDASGGRSFLETAITNMFAAENQPKMQQTIVQLIDRYSELPKDALLAGIQAILSRPDRTHVIQQATFPVSIVAGRYDQLVPLEKSQKLAEVVPNVNLTILEHSGHLGMVEEPEASLDALRSFVRSV</sequence>
<proteinExistence type="predicted"/>
<dbReference type="PANTHER" id="PTHR43433:SF1">
    <property type="entry name" value="BLL5160 PROTEIN"/>
    <property type="match status" value="1"/>
</dbReference>
<gene>
    <name evidence="2" type="ORF">ACFSUS_08690</name>
</gene>
<dbReference type="GO" id="GO:0016787">
    <property type="term" value="F:hydrolase activity"/>
    <property type="evidence" value="ECO:0007669"/>
    <property type="project" value="UniProtKB-KW"/>
</dbReference>
<feature type="domain" description="AB hydrolase-1" evidence="1">
    <location>
        <begin position="7"/>
        <end position="230"/>
    </location>
</feature>
<reference evidence="3" key="1">
    <citation type="journal article" date="2019" name="Int. J. Syst. Evol. Microbiol.">
        <title>The Global Catalogue of Microorganisms (GCM) 10K type strain sequencing project: providing services to taxonomists for standard genome sequencing and annotation.</title>
        <authorList>
            <consortium name="The Broad Institute Genomics Platform"/>
            <consortium name="The Broad Institute Genome Sequencing Center for Infectious Disease"/>
            <person name="Wu L."/>
            <person name="Ma J."/>
        </authorList>
    </citation>
    <scope>NUCLEOTIDE SEQUENCE [LARGE SCALE GENOMIC DNA]</scope>
    <source>
        <strain evidence="3">KCTC 42805</strain>
    </source>
</reference>
<name>A0ABW5M2A0_9BACT</name>
<dbReference type="RefSeq" id="WP_381521612.1">
    <property type="nucleotide sequence ID" value="NZ_JBHULN010000004.1"/>
</dbReference>
<protein>
    <submittedName>
        <fullName evidence="2">Alpha/beta fold hydrolase</fullName>
    </submittedName>
</protein>
<dbReference type="Gene3D" id="3.40.50.1820">
    <property type="entry name" value="alpha/beta hydrolase"/>
    <property type="match status" value="1"/>
</dbReference>